<feature type="domain" description="RACo linker region" evidence="2">
    <location>
        <begin position="3"/>
        <end position="81"/>
    </location>
</feature>
<dbReference type="RefSeq" id="WP_044351516.1">
    <property type="nucleotide sequence ID" value="NZ_AZAC01000044.1"/>
</dbReference>
<evidence type="ECO:0000259" key="3">
    <source>
        <dbReference type="Pfam" id="PF17651"/>
    </source>
</evidence>
<dbReference type="PANTHER" id="PTHR42895:SF1">
    <property type="entry name" value="IRON-SULFUR CLUSTER PROTEIN"/>
    <property type="match status" value="1"/>
</dbReference>
<dbReference type="InterPro" id="IPR041414">
    <property type="entry name" value="Raco-like_middle"/>
</dbReference>
<keyword evidence="5" id="KW-1185">Reference proteome</keyword>
<feature type="domain" description="RACo C-terminal" evidence="1">
    <location>
        <begin position="270"/>
        <end position="532"/>
    </location>
</feature>
<organism evidence="4 5">
    <name type="scientific">Dethiosulfatarculus sandiegensis</name>
    <dbReference type="NCBI Taxonomy" id="1429043"/>
    <lineage>
        <taxon>Bacteria</taxon>
        <taxon>Pseudomonadati</taxon>
        <taxon>Thermodesulfobacteriota</taxon>
        <taxon>Desulfarculia</taxon>
        <taxon>Desulfarculales</taxon>
        <taxon>Desulfarculaceae</taxon>
        <taxon>Dethiosulfatarculus</taxon>
    </lineage>
</organism>
<reference evidence="4 5" key="1">
    <citation type="submission" date="2013-11" db="EMBL/GenBank/DDBJ databases">
        <title>Metagenomic analysis of a methanogenic consortium involved in long chain n-alkane degradation.</title>
        <authorList>
            <person name="Davidova I.A."/>
            <person name="Callaghan A.V."/>
            <person name="Wawrik B."/>
            <person name="Pruitt S."/>
            <person name="Marks C."/>
            <person name="Duncan K.E."/>
            <person name="Suflita J.M."/>
        </authorList>
    </citation>
    <scope>NUCLEOTIDE SEQUENCE [LARGE SCALE GENOMIC DNA]</scope>
    <source>
        <strain evidence="4 5">SPR</strain>
    </source>
</reference>
<dbReference type="PANTHER" id="PTHR42895">
    <property type="entry name" value="IRON-SULFUR CLUSTER-BINDING PROTEIN-RELATED"/>
    <property type="match status" value="1"/>
</dbReference>
<dbReference type="InterPro" id="IPR027980">
    <property type="entry name" value="RACo_C"/>
</dbReference>
<dbReference type="InterPro" id="IPR042259">
    <property type="entry name" value="Raco-like_middle_sf"/>
</dbReference>
<dbReference type="Pfam" id="PF14574">
    <property type="entry name" value="RACo_C_ter"/>
    <property type="match status" value="1"/>
</dbReference>
<dbReference type="Gene3D" id="3.30.420.480">
    <property type="entry name" value="Domain of unknown function (DUF4445)"/>
    <property type="match status" value="1"/>
</dbReference>
<dbReference type="InParanoid" id="A0A0D2GA94"/>
<feature type="domain" description="RACo-like middle region" evidence="3">
    <location>
        <begin position="106"/>
        <end position="265"/>
    </location>
</feature>
<dbReference type="Pfam" id="PF17651">
    <property type="entry name" value="Raco_middle"/>
    <property type="match status" value="1"/>
</dbReference>
<accession>A0A0D2GA94</accession>
<dbReference type="Proteomes" id="UP000032233">
    <property type="component" value="Unassembled WGS sequence"/>
</dbReference>
<evidence type="ECO:0000313" key="4">
    <source>
        <dbReference type="EMBL" id="KIX11807.1"/>
    </source>
</evidence>
<dbReference type="EMBL" id="AZAC01000044">
    <property type="protein sequence ID" value="KIX11807.1"/>
    <property type="molecule type" value="Genomic_DNA"/>
</dbReference>
<dbReference type="InterPro" id="IPR052911">
    <property type="entry name" value="Corrinoid_activation_enz"/>
</dbReference>
<sequence length="537" mass="58250">MNSMQKYYLRLSRPSLSDNTATMDRLAKGLRKETGDWPQIPVKCLMPFAETIRGADYKITATLMQSEKGGILVQVEPGNTESGPIDQKWSEVESNFPDSDWPRDGLGVALDIGSTHLQAELLELATKETLAKGTCLNPQTAVGADILTRIHSANTENGLKSLHLMLVESARGLIREMCARANRDHQEINLLVAAGNTTMTHFFLGLDVQTICREPYIPVTNRPAPFFGAEIGLGLNPRAVVWCLPNVGSYFGGDLVAGIVAADLHLREDNAILVDVGTNAEVVLGNRDWLAACAGAAGPALEGGVAKTGILAQPGAIEGITIDPKTHEPSLKIIPEPDGKIPKPKGLCGSGLLDLLAQLYLTRIMDMRGKFVLPDHKRIVETDEGLGYVVATEEETQTGEAIVFTEVEIDILLRSKAGMYTILRTVVLEVGLGFEDLSAFFVAGAFGNVIKPETAITLGMLPDLPRDRFRSLGNSSLAGCKRLLLEPETRPDVEAVSDRLTYIELNVNQALMNRFSAARFIPHTDASRFPSVPVFNK</sequence>
<proteinExistence type="predicted"/>
<evidence type="ECO:0000259" key="1">
    <source>
        <dbReference type="Pfam" id="PF14574"/>
    </source>
</evidence>
<dbReference type="OrthoDB" id="9810588at2"/>
<dbReference type="AlphaFoldDB" id="A0A0D2GA94"/>
<protein>
    <recommendedName>
        <fullName evidence="6">[Fe-S]-binding protein</fullName>
    </recommendedName>
</protein>
<evidence type="ECO:0000313" key="5">
    <source>
        <dbReference type="Proteomes" id="UP000032233"/>
    </source>
</evidence>
<dbReference type="STRING" id="1429043.X474_22285"/>
<dbReference type="Gene3D" id="3.10.20.880">
    <property type="match status" value="1"/>
</dbReference>
<gene>
    <name evidence="4" type="ORF">X474_22285</name>
</gene>
<comment type="caution">
    <text evidence="4">The sequence shown here is derived from an EMBL/GenBank/DDBJ whole genome shotgun (WGS) entry which is preliminary data.</text>
</comment>
<evidence type="ECO:0008006" key="6">
    <source>
        <dbReference type="Google" id="ProtNLM"/>
    </source>
</evidence>
<evidence type="ECO:0000259" key="2">
    <source>
        <dbReference type="Pfam" id="PF17650"/>
    </source>
</evidence>
<dbReference type="InterPro" id="IPR040506">
    <property type="entry name" value="RACo_linker"/>
</dbReference>
<dbReference type="Pfam" id="PF17650">
    <property type="entry name" value="RACo_linker"/>
    <property type="match status" value="1"/>
</dbReference>
<name>A0A0D2GA94_9BACT</name>